<evidence type="ECO:0000313" key="1">
    <source>
        <dbReference type="EMBL" id="RAL08743.1"/>
    </source>
</evidence>
<dbReference type="GeneID" id="37200769"/>
<name>A0A395HMU5_ASPHC</name>
<gene>
    <name evidence="1" type="ORF">BO97DRAFT_417414</name>
</gene>
<organism evidence="1 2">
    <name type="scientific">Aspergillus homomorphus (strain CBS 101889)</name>
    <dbReference type="NCBI Taxonomy" id="1450537"/>
    <lineage>
        <taxon>Eukaryota</taxon>
        <taxon>Fungi</taxon>
        <taxon>Dikarya</taxon>
        <taxon>Ascomycota</taxon>
        <taxon>Pezizomycotina</taxon>
        <taxon>Eurotiomycetes</taxon>
        <taxon>Eurotiomycetidae</taxon>
        <taxon>Eurotiales</taxon>
        <taxon>Aspergillaceae</taxon>
        <taxon>Aspergillus</taxon>
        <taxon>Aspergillus subgen. Circumdati</taxon>
    </lineage>
</organism>
<proteinExistence type="predicted"/>
<dbReference type="EMBL" id="KZ824310">
    <property type="protein sequence ID" value="RAL08743.1"/>
    <property type="molecule type" value="Genomic_DNA"/>
</dbReference>
<dbReference type="AlphaFoldDB" id="A0A395HMU5"/>
<sequence length="100" mass="11519">MPSIIPELGPYRVVAHPSPLPKGALIPYMRVIDVLPYGLINTRIAYCHNDPDVPFDWEGAKLYLLAAFRERRVEDPDAIGFSGTIFCNDWCRQYYWLCMV</sequence>
<dbReference type="Proteomes" id="UP000248961">
    <property type="component" value="Unassembled WGS sequence"/>
</dbReference>
<protein>
    <submittedName>
        <fullName evidence="1">Uncharacterized protein</fullName>
    </submittedName>
</protein>
<keyword evidence="2" id="KW-1185">Reference proteome</keyword>
<dbReference type="RefSeq" id="XP_025547897.1">
    <property type="nucleotide sequence ID" value="XM_025696480.1"/>
</dbReference>
<dbReference type="VEuPathDB" id="FungiDB:BO97DRAFT_417414"/>
<reference evidence="1 2" key="1">
    <citation type="submission" date="2018-02" db="EMBL/GenBank/DDBJ databases">
        <title>The genomes of Aspergillus section Nigri reveals drivers in fungal speciation.</title>
        <authorList>
            <consortium name="DOE Joint Genome Institute"/>
            <person name="Vesth T.C."/>
            <person name="Nybo J."/>
            <person name="Theobald S."/>
            <person name="Brandl J."/>
            <person name="Frisvad J.C."/>
            <person name="Nielsen K.F."/>
            <person name="Lyhne E.K."/>
            <person name="Kogle M.E."/>
            <person name="Kuo A."/>
            <person name="Riley R."/>
            <person name="Clum A."/>
            <person name="Nolan M."/>
            <person name="Lipzen A."/>
            <person name="Salamov A."/>
            <person name="Henrissat B."/>
            <person name="Wiebenga A."/>
            <person name="De vries R.P."/>
            <person name="Grigoriev I.V."/>
            <person name="Mortensen U.H."/>
            <person name="Andersen M.R."/>
            <person name="Baker S.E."/>
        </authorList>
    </citation>
    <scope>NUCLEOTIDE SEQUENCE [LARGE SCALE GENOMIC DNA]</scope>
    <source>
        <strain evidence="1 2">CBS 101889</strain>
    </source>
</reference>
<accession>A0A395HMU5</accession>
<evidence type="ECO:0000313" key="2">
    <source>
        <dbReference type="Proteomes" id="UP000248961"/>
    </source>
</evidence>